<evidence type="ECO:0000256" key="1">
    <source>
        <dbReference type="SAM" id="SignalP"/>
    </source>
</evidence>
<protein>
    <recommendedName>
        <fullName evidence="2">Ubiquitin 3 binding protein But2 C-terminal domain-containing protein</fullName>
    </recommendedName>
</protein>
<evidence type="ECO:0000313" key="3">
    <source>
        <dbReference type="EMBL" id="KAF2264865.1"/>
    </source>
</evidence>
<feature type="signal peptide" evidence="1">
    <location>
        <begin position="1"/>
        <end position="20"/>
    </location>
</feature>
<sequence length="188" mass="20216">MKSSANIVTAILAFAFHTSASPVPGKAYEHPNSFIPIAQSHYHGYGGKIEYGQSTGLIQRIQGGNDDISTLLTFETPAAAAGLTCQLNFELDDADYSLSGSNPYFDVFTTSQVATGNSAGWGPPSNYRYIQVGRMKAVKGGQAVPEWGNFQFPCGESGAMKGFELVPTGDSSEIKWTVNSDGPWINYW</sequence>
<reference evidence="4" key="1">
    <citation type="journal article" date="2020" name="Stud. Mycol.">
        <title>101 Dothideomycetes genomes: A test case for predicting lifestyles and emergence of pathogens.</title>
        <authorList>
            <person name="Haridas S."/>
            <person name="Albert R."/>
            <person name="Binder M."/>
            <person name="Bloem J."/>
            <person name="LaButti K."/>
            <person name="Salamov A."/>
            <person name="Andreopoulos B."/>
            <person name="Baker S."/>
            <person name="Barry K."/>
            <person name="Bills G."/>
            <person name="Bluhm B."/>
            <person name="Cannon C."/>
            <person name="Castanera R."/>
            <person name="Culley D."/>
            <person name="Daum C."/>
            <person name="Ezra D."/>
            <person name="Gonzalez J."/>
            <person name="Henrissat B."/>
            <person name="Kuo A."/>
            <person name="Liang C."/>
            <person name="Lipzen A."/>
            <person name="Lutzoni F."/>
            <person name="Magnuson J."/>
            <person name="Mondo S."/>
            <person name="Nolan M."/>
            <person name="Ohm R."/>
            <person name="Pangilinan J."/>
            <person name="Park H.-J."/>
            <person name="Ramirez L."/>
            <person name="Alfaro M."/>
            <person name="Sun H."/>
            <person name="Tritt A."/>
            <person name="Yoshinaga Y."/>
            <person name="Zwiers L.-H."/>
            <person name="Turgeon B."/>
            <person name="Goodwin S."/>
            <person name="Spatafora J."/>
            <person name="Crous P."/>
            <person name="Grigoriev I."/>
        </authorList>
    </citation>
    <scope>NUCLEOTIDE SEQUENCE [LARGE SCALE GENOMIC DNA]</scope>
    <source>
        <strain evidence="4">CBS 304.66</strain>
    </source>
</reference>
<dbReference type="OrthoDB" id="5356630at2759"/>
<dbReference type="Pfam" id="PF09792">
    <property type="entry name" value="But2"/>
    <property type="match status" value="1"/>
</dbReference>
<dbReference type="EMBL" id="ML986613">
    <property type="protein sequence ID" value="KAF2264865.1"/>
    <property type="molecule type" value="Genomic_DNA"/>
</dbReference>
<gene>
    <name evidence="3" type="ORF">CC78DRAFT_222356</name>
</gene>
<dbReference type="InterPro" id="IPR018620">
    <property type="entry name" value="Ubiquitin3-bd_protein_But2_C"/>
</dbReference>
<accession>A0A9P4KEA2</accession>
<comment type="caution">
    <text evidence="3">The sequence shown here is derived from an EMBL/GenBank/DDBJ whole genome shotgun (WGS) entry which is preliminary data.</text>
</comment>
<name>A0A9P4KEA2_9PLEO</name>
<evidence type="ECO:0000313" key="4">
    <source>
        <dbReference type="Proteomes" id="UP000800093"/>
    </source>
</evidence>
<evidence type="ECO:0000259" key="2">
    <source>
        <dbReference type="Pfam" id="PF09792"/>
    </source>
</evidence>
<feature type="domain" description="Ubiquitin 3 binding protein But2 C-terminal" evidence="2">
    <location>
        <begin position="66"/>
        <end position="177"/>
    </location>
</feature>
<keyword evidence="4" id="KW-1185">Reference proteome</keyword>
<dbReference type="Proteomes" id="UP000800093">
    <property type="component" value="Unassembled WGS sequence"/>
</dbReference>
<organism evidence="3 4">
    <name type="scientific">Lojkania enalia</name>
    <dbReference type="NCBI Taxonomy" id="147567"/>
    <lineage>
        <taxon>Eukaryota</taxon>
        <taxon>Fungi</taxon>
        <taxon>Dikarya</taxon>
        <taxon>Ascomycota</taxon>
        <taxon>Pezizomycotina</taxon>
        <taxon>Dothideomycetes</taxon>
        <taxon>Pleosporomycetidae</taxon>
        <taxon>Pleosporales</taxon>
        <taxon>Pleosporales incertae sedis</taxon>
        <taxon>Lojkania</taxon>
    </lineage>
</organism>
<dbReference type="AlphaFoldDB" id="A0A9P4KEA2"/>
<keyword evidence="1" id="KW-0732">Signal</keyword>
<proteinExistence type="predicted"/>
<feature type="chain" id="PRO_5040204051" description="Ubiquitin 3 binding protein But2 C-terminal domain-containing protein" evidence="1">
    <location>
        <begin position="21"/>
        <end position="188"/>
    </location>
</feature>